<feature type="domain" description="PhoU" evidence="1">
    <location>
        <begin position="54"/>
        <end position="140"/>
    </location>
</feature>
<evidence type="ECO:0000259" key="1">
    <source>
        <dbReference type="Pfam" id="PF01895"/>
    </source>
</evidence>
<reference evidence="2" key="1">
    <citation type="journal article" date="2020" name="mSystems">
        <title>Genome- and Community-Level Interaction Insights into Carbon Utilization and Element Cycling Functions of Hydrothermarchaeota in Hydrothermal Sediment.</title>
        <authorList>
            <person name="Zhou Z."/>
            <person name="Liu Y."/>
            <person name="Xu W."/>
            <person name="Pan J."/>
            <person name="Luo Z.H."/>
            <person name="Li M."/>
        </authorList>
    </citation>
    <scope>NUCLEOTIDE SEQUENCE [LARGE SCALE GENOMIC DNA]</scope>
    <source>
        <strain evidence="2">SpSt-966</strain>
    </source>
</reference>
<proteinExistence type="predicted"/>
<sequence>MNVRCVHAVSFQKQLNYIFALHKDPSQKKIFNDIIHRGDGVIPVLNVKNYKESIMKMGFLVEDLFDRSIYALVNREENVAKGVITSDKAADEMRNTIIEEALFMVGEYSPIGKSLVEISNGILIVNLLEMIGDNSKKIAYNTIDLVREPMLKPLIDLPKMASIAEEMLRKSLSIYIEGADSNTIDDLLEKESMVDELNSRIEDELKLYMMDSAKNVNRALKLIFVSHYIEEVTDLCLKISNVVG</sequence>
<dbReference type="GO" id="GO:0045936">
    <property type="term" value="P:negative regulation of phosphate metabolic process"/>
    <property type="evidence" value="ECO:0007669"/>
    <property type="project" value="InterPro"/>
</dbReference>
<gene>
    <name evidence="2" type="ORF">ENX73_00975</name>
</gene>
<dbReference type="PANTHER" id="PTHR42930:SF3">
    <property type="entry name" value="PHOSPHATE-SPECIFIC TRANSPORT SYSTEM ACCESSORY PROTEIN PHOU"/>
    <property type="match status" value="1"/>
</dbReference>
<comment type="caution">
    <text evidence="2">The sequence shown here is derived from an EMBL/GenBank/DDBJ whole genome shotgun (WGS) entry which is preliminary data.</text>
</comment>
<dbReference type="EMBL" id="DTPE01000042">
    <property type="protein sequence ID" value="HGE74684.1"/>
    <property type="molecule type" value="Genomic_DNA"/>
</dbReference>
<feature type="domain" description="PhoU" evidence="1">
    <location>
        <begin position="158"/>
        <end position="242"/>
    </location>
</feature>
<dbReference type="InterPro" id="IPR038078">
    <property type="entry name" value="PhoU-like_sf"/>
</dbReference>
<dbReference type="Gene3D" id="1.20.58.220">
    <property type="entry name" value="Phosphate transport system protein phou homolog 2, domain 2"/>
    <property type="match status" value="2"/>
</dbReference>
<dbReference type="Pfam" id="PF01895">
    <property type="entry name" value="PhoU"/>
    <property type="match status" value="2"/>
</dbReference>
<evidence type="ECO:0000313" key="2">
    <source>
        <dbReference type="EMBL" id="HGE74684.1"/>
    </source>
</evidence>
<protein>
    <recommendedName>
        <fullName evidence="1">PhoU domain-containing protein</fullName>
    </recommendedName>
</protein>
<dbReference type="SUPFAM" id="SSF109755">
    <property type="entry name" value="PhoU-like"/>
    <property type="match status" value="1"/>
</dbReference>
<dbReference type="PANTHER" id="PTHR42930">
    <property type="entry name" value="PHOSPHATE-SPECIFIC TRANSPORT SYSTEM ACCESSORY PROTEIN PHOU"/>
    <property type="match status" value="1"/>
</dbReference>
<dbReference type="GO" id="GO:0030643">
    <property type="term" value="P:intracellular phosphate ion homeostasis"/>
    <property type="evidence" value="ECO:0007669"/>
    <property type="project" value="InterPro"/>
</dbReference>
<dbReference type="InterPro" id="IPR026022">
    <property type="entry name" value="PhoU_dom"/>
</dbReference>
<organism evidence="2">
    <name type="scientific">Mesoaciditoga lauensis</name>
    <dbReference type="NCBI Taxonomy" id="1495039"/>
    <lineage>
        <taxon>Bacteria</taxon>
        <taxon>Thermotogati</taxon>
        <taxon>Thermotogota</taxon>
        <taxon>Thermotogae</taxon>
        <taxon>Mesoaciditogales</taxon>
        <taxon>Mesoaciditogaceae</taxon>
        <taxon>Mesoaciditoga</taxon>
    </lineage>
</organism>
<dbReference type="AlphaFoldDB" id="A0A7V3RDM8"/>
<dbReference type="InterPro" id="IPR028366">
    <property type="entry name" value="PhoU"/>
</dbReference>
<accession>A0A7V3RDM8</accession>
<name>A0A7V3RDM8_9BACT</name>